<dbReference type="AlphaFoldDB" id="A0A9K3LCT2"/>
<evidence type="ECO:0000256" key="9">
    <source>
        <dbReference type="SAM" id="SignalP"/>
    </source>
</evidence>
<dbReference type="GO" id="GO:0008934">
    <property type="term" value="F:inositol monophosphate 1-phosphatase activity"/>
    <property type="evidence" value="ECO:0007669"/>
    <property type="project" value="InterPro"/>
</dbReference>
<proteinExistence type="inferred from homology"/>
<dbReference type="EC" id="3.1.3.25" evidence="8"/>
<organism evidence="10 11">
    <name type="scientific">Nitzschia inconspicua</name>
    <dbReference type="NCBI Taxonomy" id="303405"/>
    <lineage>
        <taxon>Eukaryota</taxon>
        <taxon>Sar</taxon>
        <taxon>Stramenopiles</taxon>
        <taxon>Ochrophyta</taxon>
        <taxon>Bacillariophyta</taxon>
        <taxon>Bacillariophyceae</taxon>
        <taxon>Bacillariophycidae</taxon>
        <taxon>Bacillariales</taxon>
        <taxon>Bacillariaceae</taxon>
        <taxon>Nitzschia</taxon>
    </lineage>
</organism>
<evidence type="ECO:0000256" key="7">
    <source>
        <dbReference type="PIRSR" id="PIRSR600760-2"/>
    </source>
</evidence>
<dbReference type="OrthoDB" id="10254945at2759"/>
<evidence type="ECO:0000256" key="1">
    <source>
        <dbReference type="ARBA" id="ARBA00001033"/>
    </source>
</evidence>
<evidence type="ECO:0000256" key="5">
    <source>
        <dbReference type="ARBA" id="ARBA00022801"/>
    </source>
</evidence>
<comment type="pathway">
    <text evidence="8">Polyol metabolism; myo-inositol biosynthesis; myo-inositol from D-glucose 6-phosphate: step 2/2.</text>
</comment>
<dbReference type="InterPro" id="IPR000760">
    <property type="entry name" value="Inositol_monophosphatase-like"/>
</dbReference>
<feature type="chain" id="PRO_5039897044" description="Inositol-1-monophosphatase" evidence="9">
    <location>
        <begin position="21"/>
        <end position="332"/>
    </location>
</feature>
<keyword evidence="5 8" id="KW-0378">Hydrolase</keyword>
<feature type="binding site" evidence="7">
    <location>
        <position position="154"/>
    </location>
    <ligand>
        <name>Mg(2+)</name>
        <dbReference type="ChEBI" id="CHEBI:18420"/>
        <label>1</label>
        <note>catalytic</note>
    </ligand>
</feature>
<feature type="binding site" evidence="7">
    <location>
        <position position="281"/>
    </location>
    <ligand>
        <name>Mg(2+)</name>
        <dbReference type="ChEBI" id="CHEBI:18420"/>
        <label>1</label>
        <note>catalytic</note>
    </ligand>
</feature>
<reference evidence="10" key="2">
    <citation type="submission" date="2021-04" db="EMBL/GenBank/DDBJ databases">
        <authorList>
            <person name="Podell S."/>
        </authorList>
    </citation>
    <scope>NUCLEOTIDE SEQUENCE</scope>
    <source>
        <strain evidence="10">Hildebrandi</strain>
    </source>
</reference>
<feature type="binding site" evidence="7">
    <location>
        <position position="156"/>
    </location>
    <ligand>
        <name>Mg(2+)</name>
        <dbReference type="ChEBI" id="CHEBI:18420"/>
        <label>1</label>
        <note>catalytic</note>
    </ligand>
</feature>
<keyword evidence="9" id="KW-0732">Signal</keyword>
<feature type="binding site" evidence="7">
    <location>
        <position position="157"/>
    </location>
    <ligand>
        <name>Mg(2+)</name>
        <dbReference type="ChEBI" id="CHEBI:18420"/>
        <label>1</label>
        <note>catalytic</note>
    </ligand>
</feature>
<comment type="similarity">
    <text evidence="3 8">Belongs to the inositol monophosphatase superfamily.</text>
</comment>
<dbReference type="CDD" id="cd01639">
    <property type="entry name" value="IMPase"/>
    <property type="match status" value="1"/>
</dbReference>
<evidence type="ECO:0000313" key="10">
    <source>
        <dbReference type="EMBL" id="KAG7359959.1"/>
    </source>
</evidence>
<dbReference type="PANTHER" id="PTHR20854:SF4">
    <property type="entry name" value="INOSITOL-1-MONOPHOSPHATASE-RELATED"/>
    <property type="match status" value="1"/>
</dbReference>
<dbReference type="Proteomes" id="UP000693970">
    <property type="component" value="Unassembled WGS sequence"/>
</dbReference>
<gene>
    <name evidence="10" type="ORF">IV203_035057</name>
</gene>
<evidence type="ECO:0000256" key="3">
    <source>
        <dbReference type="ARBA" id="ARBA00009759"/>
    </source>
</evidence>
<protein>
    <recommendedName>
        <fullName evidence="8">Inositol-1-monophosphatase</fullName>
        <ecNumber evidence="8">3.1.3.25</ecNumber>
    </recommendedName>
</protein>
<evidence type="ECO:0000256" key="6">
    <source>
        <dbReference type="ARBA" id="ARBA00022842"/>
    </source>
</evidence>
<dbReference type="GO" id="GO:0046872">
    <property type="term" value="F:metal ion binding"/>
    <property type="evidence" value="ECO:0007669"/>
    <property type="project" value="UniProtKB-KW"/>
</dbReference>
<evidence type="ECO:0000256" key="4">
    <source>
        <dbReference type="ARBA" id="ARBA00022723"/>
    </source>
</evidence>
<evidence type="ECO:0000313" key="11">
    <source>
        <dbReference type="Proteomes" id="UP000693970"/>
    </source>
</evidence>
<keyword evidence="6 7" id="KW-0460">Magnesium</keyword>
<comment type="caution">
    <text evidence="10">The sequence shown here is derived from an EMBL/GenBank/DDBJ whole genome shotgun (WGS) entry which is preliminary data.</text>
</comment>
<feature type="signal peptide" evidence="9">
    <location>
        <begin position="1"/>
        <end position="20"/>
    </location>
</feature>
<dbReference type="PANTHER" id="PTHR20854">
    <property type="entry name" value="INOSITOL MONOPHOSPHATASE"/>
    <property type="match status" value="1"/>
</dbReference>
<evidence type="ECO:0000256" key="8">
    <source>
        <dbReference type="RuleBase" id="RU364068"/>
    </source>
</evidence>
<dbReference type="PROSITE" id="PS00629">
    <property type="entry name" value="IMP_1"/>
    <property type="match status" value="1"/>
</dbReference>
<dbReference type="EMBL" id="JAGRRH010000013">
    <property type="protein sequence ID" value="KAG7359959.1"/>
    <property type="molecule type" value="Genomic_DNA"/>
</dbReference>
<accession>A0A9K3LCT2</accession>
<evidence type="ECO:0000256" key="2">
    <source>
        <dbReference type="ARBA" id="ARBA00001946"/>
    </source>
</evidence>
<comment type="catalytic activity">
    <reaction evidence="1 8">
        <text>a myo-inositol phosphate + H2O = myo-inositol + phosphate</text>
        <dbReference type="Rhea" id="RHEA:24056"/>
        <dbReference type="ChEBI" id="CHEBI:15377"/>
        <dbReference type="ChEBI" id="CHEBI:17268"/>
        <dbReference type="ChEBI" id="CHEBI:43474"/>
        <dbReference type="ChEBI" id="CHEBI:84139"/>
        <dbReference type="EC" id="3.1.3.25"/>
    </reaction>
</comment>
<sequence>MIATLFRLFCLHQFFFGISAFVPSPLTSKFRSTTIPSLSSESFSSRNSETMTNPTPELLDQVLAVAKEASKKAGDIILGNAGGAVVTERKANNRDLLTLIDPLCEKTIKETILSVFSDHDFLGEEDVPPGKDASAAAIDQKLKNSRSDWLWIVDPIDGTTNFANGIPLNMPSIAAAYKGEVVVGVIYDPHRDEMFSAIRGGGSFLNGKSIHVGEAEDLSDAVVAMGSPPGEESMQMSLKGIQALMPKVRTIRMLGSAAIMLAWIANGRLTAYWEYDLSSWDISAGALIIQEAGGKFTDFEGTDFSLRTRKICATNGKIHEQLLKALNDAGIV</sequence>
<dbReference type="GO" id="GO:0006020">
    <property type="term" value="P:inositol metabolic process"/>
    <property type="evidence" value="ECO:0007669"/>
    <property type="project" value="TreeGrafter"/>
</dbReference>
<keyword evidence="4 7" id="KW-0479">Metal-binding</keyword>
<reference evidence="10" key="1">
    <citation type="journal article" date="2021" name="Sci. Rep.">
        <title>Diploid genomic architecture of Nitzschia inconspicua, an elite biomass production diatom.</title>
        <authorList>
            <person name="Oliver A."/>
            <person name="Podell S."/>
            <person name="Pinowska A."/>
            <person name="Traller J.C."/>
            <person name="Smith S.R."/>
            <person name="McClure R."/>
            <person name="Beliaev A."/>
            <person name="Bohutskyi P."/>
            <person name="Hill E.A."/>
            <person name="Rabines A."/>
            <person name="Zheng H."/>
            <person name="Allen L.Z."/>
            <person name="Kuo A."/>
            <person name="Grigoriev I.V."/>
            <person name="Allen A.E."/>
            <person name="Hazlebeck D."/>
            <person name="Allen E.E."/>
        </authorList>
    </citation>
    <scope>NUCLEOTIDE SEQUENCE</scope>
    <source>
        <strain evidence="10">Hildebrandi</strain>
    </source>
</reference>
<comment type="cofactor">
    <cofactor evidence="2 7 8">
        <name>Mg(2+)</name>
        <dbReference type="ChEBI" id="CHEBI:18420"/>
    </cofactor>
</comment>
<name>A0A9K3LCT2_9STRA</name>
<keyword evidence="11" id="KW-1185">Reference proteome</keyword>
<feature type="binding site" evidence="7">
    <location>
        <position position="124"/>
    </location>
    <ligand>
        <name>Mg(2+)</name>
        <dbReference type="ChEBI" id="CHEBI:18420"/>
        <label>1</label>
        <note>catalytic</note>
    </ligand>
</feature>
<dbReference type="InterPro" id="IPR033942">
    <property type="entry name" value="IMPase"/>
</dbReference>
<dbReference type="GO" id="GO:0007165">
    <property type="term" value="P:signal transduction"/>
    <property type="evidence" value="ECO:0007669"/>
    <property type="project" value="TreeGrafter"/>
</dbReference>
<dbReference type="InterPro" id="IPR020583">
    <property type="entry name" value="Inositol_monoP_metal-BS"/>
</dbReference>
<dbReference type="Pfam" id="PF00459">
    <property type="entry name" value="Inositol_P"/>
    <property type="match status" value="1"/>
</dbReference>